<feature type="non-terminal residue" evidence="1">
    <location>
        <position position="55"/>
    </location>
</feature>
<comment type="caution">
    <text evidence="1">The sequence shown here is derived from an EMBL/GenBank/DDBJ whole genome shotgun (WGS) entry which is preliminary data.</text>
</comment>
<dbReference type="EMBL" id="BARS01044335">
    <property type="protein sequence ID" value="GAG35105.1"/>
    <property type="molecule type" value="Genomic_DNA"/>
</dbReference>
<protein>
    <submittedName>
        <fullName evidence="1">Uncharacterized protein</fullName>
    </submittedName>
</protein>
<evidence type="ECO:0000313" key="1">
    <source>
        <dbReference type="EMBL" id="GAG35105.1"/>
    </source>
</evidence>
<name>X0WWQ1_9ZZZZ</name>
<sequence length="55" mass="6368">MSNISKVTENMQKKISLGDYFFSKEAVKKGRKIYTISKSDKEKLHAIFAKRLDSE</sequence>
<organism evidence="1">
    <name type="scientific">marine sediment metagenome</name>
    <dbReference type="NCBI Taxonomy" id="412755"/>
    <lineage>
        <taxon>unclassified sequences</taxon>
        <taxon>metagenomes</taxon>
        <taxon>ecological metagenomes</taxon>
    </lineage>
</organism>
<gene>
    <name evidence="1" type="ORF">S01H1_67004</name>
</gene>
<reference evidence="1" key="1">
    <citation type="journal article" date="2014" name="Front. Microbiol.">
        <title>High frequency of phylogenetically diverse reductive dehalogenase-homologous genes in deep subseafloor sedimentary metagenomes.</title>
        <authorList>
            <person name="Kawai M."/>
            <person name="Futagami T."/>
            <person name="Toyoda A."/>
            <person name="Takaki Y."/>
            <person name="Nishi S."/>
            <person name="Hori S."/>
            <person name="Arai W."/>
            <person name="Tsubouchi T."/>
            <person name="Morono Y."/>
            <person name="Uchiyama I."/>
            <person name="Ito T."/>
            <person name="Fujiyama A."/>
            <person name="Inagaki F."/>
            <person name="Takami H."/>
        </authorList>
    </citation>
    <scope>NUCLEOTIDE SEQUENCE</scope>
    <source>
        <strain evidence="1">Expedition CK06-06</strain>
    </source>
</reference>
<accession>X0WWQ1</accession>
<dbReference type="AlphaFoldDB" id="X0WWQ1"/>
<proteinExistence type="predicted"/>